<dbReference type="EMBL" id="RCIY01000040">
    <property type="protein sequence ID" value="TGG86013.1"/>
    <property type="molecule type" value="Genomic_DNA"/>
</dbReference>
<organism evidence="1 2">
    <name type="scientific">Streptomyces albus</name>
    <dbReference type="NCBI Taxonomy" id="1888"/>
    <lineage>
        <taxon>Bacteria</taxon>
        <taxon>Bacillati</taxon>
        <taxon>Actinomycetota</taxon>
        <taxon>Actinomycetes</taxon>
        <taxon>Kitasatosporales</taxon>
        <taxon>Streptomycetaceae</taxon>
        <taxon>Streptomyces</taxon>
    </lineage>
</organism>
<name>A0A8H1QSZ2_9ACTN</name>
<dbReference type="Proteomes" id="UP000298111">
    <property type="component" value="Unassembled WGS sequence"/>
</dbReference>
<accession>A0A8H1QSZ2</accession>
<evidence type="ECO:0000313" key="1">
    <source>
        <dbReference type="EMBL" id="TGG86013.1"/>
    </source>
</evidence>
<evidence type="ECO:0000313" key="2">
    <source>
        <dbReference type="Proteomes" id="UP000298111"/>
    </source>
</evidence>
<gene>
    <name evidence="1" type="ORF">D8771_06230</name>
</gene>
<protein>
    <submittedName>
        <fullName evidence="1">Uncharacterized protein</fullName>
    </submittedName>
</protein>
<dbReference type="AlphaFoldDB" id="A0A8H1QSZ2"/>
<proteinExistence type="predicted"/>
<comment type="caution">
    <text evidence="1">The sequence shown here is derived from an EMBL/GenBank/DDBJ whole genome shotgun (WGS) entry which is preliminary data.</text>
</comment>
<reference evidence="1 2" key="1">
    <citation type="submission" date="2018-10" db="EMBL/GenBank/DDBJ databases">
        <title>Isolation of pseudouridimycin from Streptomyces albus DSM 40763.</title>
        <authorList>
            <person name="Rosenqvist P."/>
            <person name="Metsae-Ketelae M."/>
            <person name="Virta P."/>
        </authorList>
    </citation>
    <scope>NUCLEOTIDE SEQUENCE [LARGE SCALE GENOMIC DNA]</scope>
    <source>
        <strain evidence="1 2">DSM 40763</strain>
    </source>
</reference>
<sequence length="59" mass="6093">MMTRRAAAACEVAAWWAALTGLWLVLVQTVDVLECCVGAGAALLAALVARAARLAAVRP</sequence>